<evidence type="ECO:0000259" key="1">
    <source>
        <dbReference type="Pfam" id="PF03992"/>
    </source>
</evidence>
<dbReference type="Pfam" id="PF03992">
    <property type="entry name" value="ABM"/>
    <property type="match status" value="1"/>
</dbReference>
<dbReference type="GO" id="GO:0004497">
    <property type="term" value="F:monooxygenase activity"/>
    <property type="evidence" value="ECO:0007669"/>
    <property type="project" value="UniProtKB-KW"/>
</dbReference>
<dbReference type="RefSeq" id="WP_137611998.1">
    <property type="nucleotide sequence ID" value="NZ_BJDF01000016.1"/>
</dbReference>
<feature type="domain" description="ABM" evidence="1">
    <location>
        <begin position="10"/>
        <end position="81"/>
    </location>
</feature>
<gene>
    <name evidence="2" type="ORF">ACFQAV_09195</name>
</gene>
<reference evidence="3" key="1">
    <citation type="journal article" date="2019" name="Int. J. Syst. Evol. Microbiol.">
        <title>The Global Catalogue of Microorganisms (GCM) 10K type strain sequencing project: providing services to taxonomists for standard genome sequencing and annotation.</title>
        <authorList>
            <consortium name="The Broad Institute Genomics Platform"/>
            <consortium name="The Broad Institute Genome Sequencing Center for Infectious Disease"/>
            <person name="Wu L."/>
            <person name="Ma J."/>
        </authorList>
    </citation>
    <scope>NUCLEOTIDE SEQUENCE [LARGE SCALE GENOMIC DNA]</scope>
    <source>
        <strain evidence="3">CCM 8927</strain>
    </source>
</reference>
<keyword evidence="2" id="KW-0503">Monooxygenase</keyword>
<comment type="caution">
    <text evidence="2">The sequence shown here is derived from an EMBL/GenBank/DDBJ whole genome shotgun (WGS) entry which is preliminary data.</text>
</comment>
<dbReference type="EC" id="1.-.-.-" evidence="2"/>
<keyword evidence="3" id="KW-1185">Reference proteome</keyword>
<protein>
    <submittedName>
        <fullName evidence="2">Quinol monooxygenase</fullName>
        <ecNumber evidence="2">1.-.-.-</ecNumber>
    </submittedName>
</protein>
<evidence type="ECO:0000313" key="2">
    <source>
        <dbReference type="EMBL" id="MFC6177016.1"/>
    </source>
</evidence>
<accession>A0ABW1RMD5</accession>
<dbReference type="Proteomes" id="UP001596288">
    <property type="component" value="Unassembled WGS sequence"/>
</dbReference>
<keyword evidence="2" id="KW-0560">Oxidoreductase</keyword>
<dbReference type="EMBL" id="JBHSSF010000021">
    <property type="protein sequence ID" value="MFC6177016.1"/>
    <property type="molecule type" value="Genomic_DNA"/>
</dbReference>
<sequence>MRLTEIPILRMYHLTIDESQREVFETAGVQNLLTSHQNEIGTLAMYATHLNGQETENYVFELYQDESQYQIHANSSQFKAYGQVAQKVVKDKGLQELQPQYIQTSNSNMAVSGQNDYFIELTTFTSPSDTVQKLVEKLAKTSISGTYYVAAVDAVKKQWLCLELLRENQVSQISSILDQAISSDRITKLLKVDTMVSQANIGFENSH</sequence>
<dbReference type="SUPFAM" id="SSF54909">
    <property type="entry name" value="Dimeric alpha+beta barrel"/>
    <property type="match status" value="1"/>
</dbReference>
<dbReference type="InterPro" id="IPR007138">
    <property type="entry name" value="ABM_dom"/>
</dbReference>
<evidence type="ECO:0000313" key="3">
    <source>
        <dbReference type="Proteomes" id="UP001596288"/>
    </source>
</evidence>
<proteinExistence type="predicted"/>
<dbReference type="Gene3D" id="3.30.70.100">
    <property type="match status" value="1"/>
</dbReference>
<organism evidence="2 3">
    <name type="scientific">Companilactobacillus huachuanensis</name>
    <dbReference type="NCBI Taxonomy" id="2559914"/>
    <lineage>
        <taxon>Bacteria</taxon>
        <taxon>Bacillati</taxon>
        <taxon>Bacillota</taxon>
        <taxon>Bacilli</taxon>
        <taxon>Lactobacillales</taxon>
        <taxon>Lactobacillaceae</taxon>
        <taxon>Companilactobacillus</taxon>
    </lineage>
</organism>
<name>A0ABW1RMD5_9LACO</name>
<dbReference type="InterPro" id="IPR011008">
    <property type="entry name" value="Dimeric_a/b-barrel"/>
</dbReference>